<sequence>MVTPVGHPNRIPERREARLTSNVEHGRVTERRRPDEHRAHARSEEENCVVQRQQRVHRSGDRQTCPHRG</sequence>
<reference evidence="2 3" key="1">
    <citation type="submission" date="2017-07" db="EMBL/GenBank/DDBJ databases">
        <authorList>
            <person name="Sun Z.S."/>
            <person name="Albrecht U."/>
            <person name="Echele G."/>
            <person name="Lee C.C."/>
        </authorList>
    </citation>
    <scope>NUCLEOTIDE SEQUENCE [LARGE SCALE GENOMIC DNA]</scope>
    <source>
        <strain evidence="2 3">P16-029</strain>
    </source>
</reference>
<dbReference type="Proteomes" id="UP000259211">
    <property type="component" value="Unassembled WGS sequence"/>
</dbReference>
<evidence type="ECO:0000313" key="2">
    <source>
        <dbReference type="EMBL" id="RFT43881.1"/>
    </source>
</evidence>
<feature type="compositionally biased region" description="Basic and acidic residues" evidence="1">
    <location>
        <begin position="10"/>
        <end position="45"/>
    </location>
</feature>
<gene>
    <name evidence="2" type="ORF">CHT91_07580</name>
</gene>
<evidence type="ECO:0000256" key="1">
    <source>
        <dbReference type="SAM" id="MobiDB-lite"/>
    </source>
</evidence>
<feature type="region of interest" description="Disordered" evidence="1">
    <location>
        <begin position="1"/>
        <end position="69"/>
    </location>
</feature>
<protein>
    <submittedName>
        <fullName evidence="2">Uncharacterized protein</fullName>
    </submittedName>
</protein>
<comment type="caution">
    <text evidence="2">The sequence shown here is derived from an EMBL/GenBank/DDBJ whole genome shotgun (WGS) entry which is preliminary data.</text>
</comment>
<dbReference type="EMBL" id="NOWI01000006">
    <property type="protein sequence ID" value="RFT43881.1"/>
    <property type="molecule type" value="Genomic_DNA"/>
</dbReference>
<proteinExistence type="predicted"/>
<accession>A0A3E2DEW6</accession>
<evidence type="ECO:0000313" key="3">
    <source>
        <dbReference type="Proteomes" id="UP000259211"/>
    </source>
</evidence>
<organism evidence="2 3">
    <name type="scientific">Cutibacterium avidum</name>
    <dbReference type="NCBI Taxonomy" id="33010"/>
    <lineage>
        <taxon>Bacteria</taxon>
        <taxon>Bacillati</taxon>
        <taxon>Actinomycetota</taxon>
        <taxon>Actinomycetes</taxon>
        <taxon>Propionibacteriales</taxon>
        <taxon>Propionibacteriaceae</taxon>
        <taxon>Cutibacterium</taxon>
    </lineage>
</organism>
<dbReference type="AlphaFoldDB" id="A0A3E2DEW6"/>
<name>A0A3E2DEW6_9ACTN</name>